<reference evidence="11 12" key="1">
    <citation type="journal article" date="2018" name="Microbiome">
        <title>Fine metagenomic profile of the Mediterranean stratified and mixed water columns revealed by assembly and recruitment.</title>
        <authorList>
            <person name="Haro-Moreno J.M."/>
            <person name="Lopez-Perez M."/>
            <person name="De La Torre J.R."/>
            <person name="Picazo A."/>
            <person name="Camacho A."/>
            <person name="Rodriguez-Valera F."/>
        </authorList>
    </citation>
    <scope>NUCLEOTIDE SEQUENCE [LARGE SCALE GENOMIC DNA]</scope>
    <source>
        <strain evidence="11">MED-G55</strain>
    </source>
</reference>
<dbReference type="SUPFAM" id="SSF52540">
    <property type="entry name" value="P-loop containing nucleoside triphosphate hydrolases"/>
    <property type="match status" value="1"/>
</dbReference>
<evidence type="ECO:0000256" key="1">
    <source>
        <dbReference type="ARBA" id="ARBA00004651"/>
    </source>
</evidence>
<dbReference type="AlphaFoldDB" id="A0A368E102"/>
<dbReference type="PROSITE" id="PS50893">
    <property type="entry name" value="ABC_TRANSPORTER_2"/>
    <property type="match status" value="1"/>
</dbReference>
<keyword evidence="4 11" id="KW-0067">ATP-binding</keyword>
<dbReference type="Pfam" id="PF00664">
    <property type="entry name" value="ABC_membrane"/>
    <property type="match status" value="1"/>
</dbReference>
<evidence type="ECO:0000259" key="10">
    <source>
        <dbReference type="PROSITE" id="PS50929"/>
    </source>
</evidence>
<feature type="domain" description="ABC transporter" evidence="9">
    <location>
        <begin position="351"/>
        <end position="586"/>
    </location>
</feature>
<dbReference type="InterPro" id="IPR011527">
    <property type="entry name" value="ABC1_TM_dom"/>
</dbReference>
<dbReference type="CDD" id="cd18552">
    <property type="entry name" value="ABC_6TM_MsbA_like"/>
    <property type="match status" value="1"/>
</dbReference>
<dbReference type="Proteomes" id="UP000252132">
    <property type="component" value="Unassembled WGS sequence"/>
</dbReference>
<dbReference type="Gene3D" id="1.20.1560.10">
    <property type="entry name" value="ABC transporter type 1, transmembrane domain"/>
    <property type="match status" value="1"/>
</dbReference>
<feature type="domain" description="ABC transmembrane type-1" evidence="10">
    <location>
        <begin position="34"/>
        <end position="317"/>
    </location>
</feature>
<gene>
    <name evidence="11" type="ORF">DBW69_02335</name>
</gene>
<dbReference type="GO" id="GO:0015421">
    <property type="term" value="F:ABC-type oligopeptide transporter activity"/>
    <property type="evidence" value="ECO:0007669"/>
    <property type="project" value="TreeGrafter"/>
</dbReference>
<evidence type="ECO:0000256" key="8">
    <source>
        <dbReference type="SAM" id="Phobius"/>
    </source>
</evidence>
<proteinExistence type="predicted"/>
<dbReference type="SUPFAM" id="SSF90123">
    <property type="entry name" value="ABC transporter transmembrane region"/>
    <property type="match status" value="1"/>
</dbReference>
<dbReference type="PANTHER" id="PTHR43394">
    <property type="entry name" value="ATP-DEPENDENT PERMEASE MDL1, MITOCHONDRIAL"/>
    <property type="match status" value="1"/>
</dbReference>
<evidence type="ECO:0000313" key="12">
    <source>
        <dbReference type="Proteomes" id="UP000252132"/>
    </source>
</evidence>
<keyword evidence="2 8" id="KW-0812">Transmembrane</keyword>
<dbReference type="InterPro" id="IPR036640">
    <property type="entry name" value="ABC1_TM_sf"/>
</dbReference>
<keyword evidence="6 8" id="KW-0472">Membrane</keyword>
<dbReference type="GO" id="GO:0005886">
    <property type="term" value="C:plasma membrane"/>
    <property type="evidence" value="ECO:0007669"/>
    <property type="project" value="UniProtKB-SubCell"/>
</dbReference>
<feature type="transmembrane region" description="Helical" evidence="8">
    <location>
        <begin position="73"/>
        <end position="98"/>
    </location>
</feature>
<evidence type="ECO:0000256" key="4">
    <source>
        <dbReference type="ARBA" id="ARBA00022840"/>
    </source>
</evidence>
<evidence type="ECO:0000256" key="7">
    <source>
        <dbReference type="ARBA" id="ARBA00024725"/>
    </source>
</evidence>
<evidence type="ECO:0000256" key="2">
    <source>
        <dbReference type="ARBA" id="ARBA00022692"/>
    </source>
</evidence>
<feature type="transmembrane region" description="Helical" evidence="8">
    <location>
        <begin position="29"/>
        <end position="53"/>
    </location>
</feature>
<evidence type="ECO:0000256" key="5">
    <source>
        <dbReference type="ARBA" id="ARBA00022989"/>
    </source>
</evidence>
<sequence>MSEESTKSPHRSKTLAVSTRTFSVYIKPFLGLILLGILANLIIAAASGALPWFIQQAVDSVFVDGDRTMLVMIPLGVMIMSIVRGGATYISNVILNYVGQKITARLQLQIYENIIRADLETLGDSHTGNYIAIFLNDAKLMANTLNQTLINLFRHFFTLIVLTGMMFTLNWKLASIYVVIVMPAGILSMRRLGKVTRKASHQGLTETGLLSRLISETIKGIRVVKAYAGEKLEAKNADRVINRVLEFTMRSVRAKSASSPIVESLAGVAIAGIIFWGGRQSFEGNLTAGEFMGFISALLLAYQPLRSVANLPVVLQEGVAAGLRVFEIIDKPIEIKNKPDAGELKISKGGIEFKNVSFAYGNRDISALDDISIDINPGETVALVGPSGAGKSTLLNLVLRFYDPVSGSIEIDGQDIQTVTIESLRASTALVTQEPFLFDDTIAANIAYGQDNASQKAIEKAAKSAAAHDFISVLPEGYETRCGEGGMQLSGGQRQRIAIARAMLKDTPILLLDEATSALDNKAEQEVQKALTYLMQDRTSLVVAHRLSTIINADKIYVIDQGKVVQSGSHEELSKAKGLYAELYKAQFEDQ</sequence>
<dbReference type="GO" id="GO:0016887">
    <property type="term" value="F:ATP hydrolysis activity"/>
    <property type="evidence" value="ECO:0007669"/>
    <property type="project" value="InterPro"/>
</dbReference>
<dbReference type="InterPro" id="IPR039421">
    <property type="entry name" value="Type_1_exporter"/>
</dbReference>
<keyword evidence="5 8" id="KW-1133">Transmembrane helix</keyword>
<keyword evidence="3" id="KW-0547">Nucleotide-binding</keyword>
<evidence type="ECO:0000259" key="9">
    <source>
        <dbReference type="PROSITE" id="PS50893"/>
    </source>
</evidence>
<protein>
    <submittedName>
        <fullName evidence="11">ABC transporter ATP-binding protein</fullName>
    </submittedName>
</protein>
<evidence type="ECO:0000256" key="3">
    <source>
        <dbReference type="ARBA" id="ARBA00022741"/>
    </source>
</evidence>
<dbReference type="InterPro" id="IPR003593">
    <property type="entry name" value="AAA+_ATPase"/>
</dbReference>
<dbReference type="Pfam" id="PF00005">
    <property type="entry name" value="ABC_tran"/>
    <property type="match status" value="1"/>
</dbReference>
<dbReference type="EMBL" id="QOQF01000005">
    <property type="protein sequence ID" value="RCL77777.1"/>
    <property type="molecule type" value="Genomic_DNA"/>
</dbReference>
<dbReference type="GO" id="GO:0005524">
    <property type="term" value="F:ATP binding"/>
    <property type="evidence" value="ECO:0007669"/>
    <property type="project" value="UniProtKB-KW"/>
</dbReference>
<dbReference type="InterPro" id="IPR017871">
    <property type="entry name" value="ABC_transporter-like_CS"/>
</dbReference>
<name>A0A368E102_9PROT</name>
<evidence type="ECO:0000313" key="11">
    <source>
        <dbReference type="EMBL" id="RCL77777.1"/>
    </source>
</evidence>
<dbReference type="Gene3D" id="3.40.50.300">
    <property type="entry name" value="P-loop containing nucleotide triphosphate hydrolases"/>
    <property type="match status" value="1"/>
</dbReference>
<accession>A0A368E102</accession>
<dbReference type="InterPro" id="IPR027417">
    <property type="entry name" value="P-loop_NTPase"/>
</dbReference>
<evidence type="ECO:0000256" key="6">
    <source>
        <dbReference type="ARBA" id="ARBA00023136"/>
    </source>
</evidence>
<dbReference type="PROSITE" id="PS50929">
    <property type="entry name" value="ABC_TM1F"/>
    <property type="match status" value="1"/>
</dbReference>
<comment type="caution">
    <text evidence="11">The sequence shown here is derived from an EMBL/GenBank/DDBJ whole genome shotgun (WGS) entry which is preliminary data.</text>
</comment>
<organism evidence="11 12">
    <name type="scientific">PS1 clade bacterium</name>
    <dbReference type="NCBI Taxonomy" id="2175152"/>
    <lineage>
        <taxon>Bacteria</taxon>
        <taxon>Pseudomonadati</taxon>
        <taxon>Pseudomonadota</taxon>
        <taxon>Alphaproteobacteria</taxon>
        <taxon>PS1 clade</taxon>
    </lineage>
</organism>
<comment type="function">
    <text evidence="7">Part of an ABC transporter complex. Transmembrane domains (TMD) form a pore in the inner membrane and the ATP-binding domain (NBD) is responsible for energy generation.</text>
</comment>
<dbReference type="FunFam" id="3.40.50.300:FF:000218">
    <property type="entry name" value="Multidrug ABC transporter ATP-binding protein"/>
    <property type="match status" value="1"/>
</dbReference>
<dbReference type="SMART" id="SM00382">
    <property type="entry name" value="AAA"/>
    <property type="match status" value="1"/>
</dbReference>
<dbReference type="PANTHER" id="PTHR43394:SF1">
    <property type="entry name" value="ATP-BINDING CASSETTE SUB-FAMILY B MEMBER 10, MITOCHONDRIAL"/>
    <property type="match status" value="1"/>
</dbReference>
<comment type="subcellular location">
    <subcellularLocation>
        <location evidence="1">Cell membrane</location>
        <topology evidence="1">Multi-pass membrane protein</topology>
    </subcellularLocation>
</comment>
<dbReference type="PROSITE" id="PS00211">
    <property type="entry name" value="ABC_TRANSPORTER_1"/>
    <property type="match status" value="1"/>
</dbReference>
<dbReference type="InterPro" id="IPR003439">
    <property type="entry name" value="ABC_transporter-like_ATP-bd"/>
</dbReference>